<gene>
    <name evidence="3" type="ORF">HHK36_015770</name>
</gene>
<feature type="region of interest" description="Disordered" evidence="1">
    <location>
        <begin position="67"/>
        <end position="124"/>
    </location>
</feature>
<dbReference type="AlphaFoldDB" id="A0A834Z5T5"/>
<accession>A0A834Z5T5</accession>
<proteinExistence type="predicted"/>
<comment type="caution">
    <text evidence="3">The sequence shown here is derived from an EMBL/GenBank/DDBJ whole genome shotgun (WGS) entry which is preliminary data.</text>
</comment>
<dbReference type="InterPro" id="IPR057710">
    <property type="entry name" value="DUF7950"/>
</dbReference>
<dbReference type="Proteomes" id="UP000655225">
    <property type="component" value="Unassembled WGS sequence"/>
</dbReference>
<evidence type="ECO:0000259" key="2">
    <source>
        <dbReference type="Pfam" id="PF25821"/>
    </source>
</evidence>
<dbReference type="OrthoDB" id="1898295at2759"/>
<name>A0A834Z5T5_TETSI</name>
<dbReference type="PANTHER" id="PTHR33595">
    <property type="entry name" value="VON WILLEBRAND FACTOR A DOMAIN PROTEIN"/>
    <property type="match status" value="1"/>
</dbReference>
<dbReference type="OMA" id="GGNAKRC"/>
<evidence type="ECO:0000313" key="3">
    <source>
        <dbReference type="EMBL" id="KAF8399900.1"/>
    </source>
</evidence>
<evidence type="ECO:0000256" key="1">
    <source>
        <dbReference type="SAM" id="MobiDB-lite"/>
    </source>
</evidence>
<dbReference type="PANTHER" id="PTHR33595:SF7">
    <property type="entry name" value="OS12G0242500 PROTEIN"/>
    <property type="match status" value="1"/>
</dbReference>
<evidence type="ECO:0000313" key="4">
    <source>
        <dbReference type="Proteomes" id="UP000655225"/>
    </source>
</evidence>
<dbReference type="Pfam" id="PF25821">
    <property type="entry name" value="DUF7950"/>
    <property type="match status" value="1"/>
</dbReference>
<feature type="domain" description="DUF7950" evidence="2">
    <location>
        <begin position="159"/>
        <end position="285"/>
    </location>
</feature>
<sequence>MGGRGGCCIARYGGGAYDMSKIHRIMLRYRPIAPKPAVGGCVSGESTPKNVGYVRTGRAKRRYVRDGNNKRCNRKRKASREEKNDVLNDTVVTLPLLPETPDRKESPARRVSVSPSDHDLKARTTPVKYPPMWLNFSNPMNNRTSDLTVEVPQEVRAVGSCVVVECVTDTCIDGEGLGSTDEEKRKSLEGDTCPGFVSDGRNGVQWTNEAYRKMVGQGEGAGEMMVWLVMKERLPAAMCPVFACRVRLLQYSSGKERNSLTVPCDVWRMEGGGFAWRLDVKAALSLGR</sequence>
<reference evidence="3 4" key="1">
    <citation type="submission" date="2020-04" db="EMBL/GenBank/DDBJ databases">
        <title>Plant Genome Project.</title>
        <authorList>
            <person name="Zhang R.-G."/>
        </authorList>
    </citation>
    <scope>NUCLEOTIDE SEQUENCE [LARGE SCALE GENOMIC DNA]</scope>
    <source>
        <strain evidence="3">YNK0</strain>
        <tissue evidence="3">Leaf</tissue>
    </source>
</reference>
<keyword evidence="4" id="KW-1185">Reference proteome</keyword>
<protein>
    <recommendedName>
        <fullName evidence="2">DUF7950 domain-containing protein</fullName>
    </recommendedName>
</protein>
<organism evidence="3 4">
    <name type="scientific">Tetracentron sinense</name>
    <name type="common">Spur-leaf</name>
    <dbReference type="NCBI Taxonomy" id="13715"/>
    <lineage>
        <taxon>Eukaryota</taxon>
        <taxon>Viridiplantae</taxon>
        <taxon>Streptophyta</taxon>
        <taxon>Embryophyta</taxon>
        <taxon>Tracheophyta</taxon>
        <taxon>Spermatophyta</taxon>
        <taxon>Magnoliopsida</taxon>
        <taxon>Trochodendrales</taxon>
        <taxon>Trochodendraceae</taxon>
        <taxon>Tetracentron</taxon>
    </lineage>
</organism>
<dbReference type="EMBL" id="JABCRI010000010">
    <property type="protein sequence ID" value="KAF8399900.1"/>
    <property type="molecule type" value="Genomic_DNA"/>
</dbReference>